<dbReference type="InterPro" id="IPR000719">
    <property type="entry name" value="Prot_kinase_dom"/>
</dbReference>
<dbReference type="SUPFAM" id="SSF56112">
    <property type="entry name" value="Protein kinase-like (PK-like)"/>
    <property type="match status" value="1"/>
</dbReference>
<dbReference type="PROSITE" id="PS50011">
    <property type="entry name" value="PROTEIN_KINASE_DOM"/>
    <property type="match status" value="1"/>
</dbReference>
<feature type="transmembrane region" description="Helical" evidence="2">
    <location>
        <begin position="909"/>
        <end position="927"/>
    </location>
</feature>
<dbReference type="GO" id="GO:0004674">
    <property type="term" value="F:protein serine/threonine kinase activity"/>
    <property type="evidence" value="ECO:0007669"/>
    <property type="project" value="TreeGrafter"/>
</dbReference>
<feature type="transmembrane region" description="Helical" evidence="2">
    <location>
        <begin position="869"/>
        <end position="889"/>
    </location>
</feature>
<dbReference type="PANTHER" id="PTHR24359">
    <property type="entry name" value="SERINE/THREONINE-PROTEIN KINASE SBK1"/>
    <property type="match status" value="1"/>
</dbReference>
<dbReference type="SMART" id="SM00220">
    <property type="entry name" value="S_TKc"/>
    <property type="match status" value="1"/>
</dbReference>
<evidence type="ECO:0000313" key="5">
    <source>
        <dbReference type="Proteomes" id="UP000696573"/>
    </source>
</evidence>
<proteinExistence type="predicted"/>
<organism evidence="4 5">
    <name type="scientific">Clonostachys rhizophaga</name>
    <dbReference type="NCBI Taxonomy" id="160324"/>
    <lineage>
        <taxon>Eukaryota</taxon>
        <taxon>Fungi</taxon>
        <taxon>Dikarya</taxon>
        <taxon>Ascomycota</taxon>
        <taxon>Pezizomycotina</taxon>
        <taxon>Sordariomycetes</taxon>
        <taxon>Hypocreomycetidae</taxon>
        <taxon>Hypocreales</taxon>
        <taxon>Bionectriaceae</taxon>
        <taxon>Clonostachys</taxon>
    </lineage>
</organism>
<dbReference type="Proteomes" id="UP000696573">
    <property type="component" value="Unassembled WGS sequence"/>
</dbReference>
<dbReference type="Pfam" id="PF00069">
    <property type="entry name" value="Pkinase"/>
    <property type="match status" value="1"/>
</dbReference>
<dbReference type="GO" id="GO:0005524">
    <property type="term" value="F:ATP binding"/>
    <property type="evidence" value="ECO:0007669"/>
    <property type="project" value="InterPro"/>
</dbReference>
<evidence type="ECO:0000256" key="2">
    <source>
        <dbReference type="SAM" id="Phobius"/>
    </source>
</evidence>
<evidence type="ECO:0000259" key="3">
    <source>
        <dbReference type="PROSITE" id="PS50011"/>
    </source>
</evidence>
<dbReference type="EMBL" id="CABFNQ020000760">
    <property type="protein sequence ID" value="CAH0038126.1"/>
    <property type="molecule type" value="Genomic_DNA"/>
</dbReference>
<sequence>MFDVQRPSRLTSELVRTSVQSPIGRIKRATTANAPGLRQDSVPIRAKGAASLTQAPPYYGNEFSSQADIAFNLSKHVDIIKDNGEKLFYCDFPPRKQAISPPLPSTGNQINTLIRDIQTALKEARIECSSNLLAGFIPRDRFEEILTPEKVYRIINTLKCCSEVEDKHAMTQDICFGDERGAPRLKIFAILLLIDRTEDAVKFLGDGVCDNCLSLTSWPPLCSIHGRHHAFDNYVTEDLELFIGWHCILSAPYIKIRKDVHSHYILQHGHFLPMKLRKVPWGGTERNTAQYGGFSEVYQVQIPSSQYNDELDSRLNRRFALKELASEFDQGEAFRAELEFSLYLSHLDGEMKHLNRLLASFEQHIKGGRSRYFLLFDWADGDLNKFWKSHEASRLDTNHEVWMAQQMSGLTDALELIHNGKSLFDRRDSRPEPDLSNFKYVYGRHGDIKPENILLIENSIGKRDLVLADFGISKLYSKFSRCGEDPRTLARTDTYRAPEFDLPDGLITPAADIWSLGCVFLEYICWYLLGFKAVEDEFATERITNDIYGFAVDIFFSIEKGENERYRAFLKPTVREWIHRLKEHDNATTYLQQMLDLIEHEMLDPDAASRTTATVLSKKFKNLCQEKERLSRRFEKQSTGIKRSHASARHSNAVDLKRGSHILSTSVTFDSPPGATRHTHEQPLTADQAKSDSLQNEPRRAFPFPFISALYPHTCIYSIALLVSSFYSSLPLFVENTLQRLPSIFNKYPVPDGMVRTRWKCTCGVELFDDVFDNDTLSTDSQAQKLQKESTISTKQAMSQSIQAILSLGRSLSGAFRKMLSISGPILPTNNPTPSNSTQSITTNPSATLGPFSADYLLFCVEESINKTILTFILIIFLALGAAYVSLPLTGSIMNTDVVQHHINSLKPRLSLCLVVLHIFSSLPAALTRGKRAY</sequence>
<comment type="caution">
    <text evidence="4">The sequence shown here is derived from an EMBL/GenBank/DDBJ whole genome shotgun (WGS) entry which is preliminary data.</text>
</comment>
<keyword evidence="2" id="KW-0472">Membrane</keyword>
<feature type="domain" description="Protein kinase" evidence="3">
    <location>
        <begin position="283"/>
        <end position="623"/>
    </location>
</feature>
<protein>
    <recommendedName>
        <fullName evidence="3">Protein kinase domain-containing protein</fullName>
    </recommendedName>
</protein>
<dbReference type="Gene3D" id="1.10.510.10">
    <property type="entry name" value="Transferase(Phosphotransferase) domain 1"/>
    <property type="match status" value="1"/>
</dbReference>
<gene>
    <name evidence="4" type="ORF">CRHIZ90672A_00006239</name>
</gene>
<dbReference type="AlphaFoldDB" id="A0A9N9VZJ3"/>
<evidence type="ECO:0000256" key="1">
    <source>
        <dbReference type="SAM" id="MobiDB-lite"/>
    </source>
</evidence>
<feature type="region of interest" description="Disordered" evidence="1">
    <location>
        <begin position="666"/>
        <end position="695"/>
    </location>
</feature>
<keyword evidence="2" id="KW-1133">Transmembrane helix</keyword>
<dbReference type="CDD" id="cd00180">
    <property type="entry name" value="PKc"/>
    <property type="match status" value="1"/>
</dbReference>
<keyword evidence="2" id="KW-0812">Transmembrane</keyword>
<name>A0A9N9VZJ3_9HYPO</name>
<dbReference type="OrthoDB" id="1046782at2759"/>
<dbReference type="InterPro" id="IPR011009">
    <property type="entry name" value="Kinase-like_dom_sf"/>
</dbReference>
<dbReference type="PANTHER" id="PTHR24359:SF1">
    <property type="entry name" value="INHIBITOR OF NUCLEAR FACTOR KAPPA-B KINASE EPSILON SUBUNIT HOMOLOG 1-RELATED"/>
    <property type="match status" value="1"/>
</dbReference>
<keyword evidence="5" id="KW-1185">Reference proteome</keyword>
<reference evidence="4" key="1">
    <citation type="submission" date="2021-10" db="EMBL/GenBank/DDBJ databases">
        <authorList>
            <person name="Piombo E."/>
        </authorList>
    </citation>
    <scope>NUCLEOTIDE SEQUENCE</scope>
</reference>
<accession>A0A9N9VZJ3</accession>
<evidence type="ECO:0000313" key="4">
    <source>
        <dbReference type="EMBL" id="CAH0038126.1"/>
    </source>
</evidence>